<dbReference type="OMA" id="RWSEVNS"/>
<dbReference type="CTD" id="84266"/>
<dbReference type="InParanoid" id="A0A7M7HKI6"/>
<evidence type="ECO:0000256" key="1">
    <source>
        <dbReference type="ARBA" id="ARBA00001954"/>
    </source>
</evidence>
<dbReference type="GO" id="GO:0005759">
    <property type="term" value="C:mitochondrial matrix"/>
    <property type="evidence" value="ECO:0000318"/>
    <property type="project" value="GO_Central"/>
</dbReference>
<dbReference type="RefSeq" id="XP_011661956.1">
    <property type="nucleotide sequence ID" value="XM_011663654.2"/>
</dbReference>
<dbReference type="InterPro" id="IPR032870">
    <property type="entry name" value="ALKBH7-like"/>
</dbReference>
<dbReference type="GO" id="GO:0006631">
    <property type="term" value="P:fatty acid metabolic process"/>
    <property type="evidence" value="ECO:0000318"/>
    <property type="project" value="GO_Central"/>
</dbReference>
<evidence type="ECO:0000259" key="3">
    <source>
        <dbReference type="Pfam" id="PF13532"/>
    </source>
</evidence>
<dbReference type="Pfam" id="PF13532">
    <property type="entry name" value="2OG-FeII_Oxy_2"/>
    <property type="match status" value="1"/>
</dbReference>
<reference evidence="4" key="2">
    <citation type="submission" date="2021-01" db="UniProtKB">
        <authorList>
            <consortium name="EnsemblMetazoa"/>
        </authorList>
    </citation>
    <scope>IDENTIFICATION</scope>
</reference>
<dbReference type="OrthoDB" id="28127at2759"/>
<organism evidence="4 5">
    <name type="scientific">Strongylocentrotus purpuratus</name>
    <name type="common">Purple sea urchin</name>
    <dbReference type="NCBI Taxonomy" id="7668"/>
    <lineage>
        <taxon>Eukaryota</taxon>
        <taxon>Metazoa</taxon>
        <taxon>Echinodermata</taxon>
        <taxon>Eleutherozoa</taxon>
        <taxon>Echinozoa</taxon>
        <taxon>Echinoidea</taxon>
        <taxon>Euechinoidea</taxon>
        <taxon>Echinacea</taxon>
        <taxon>Camarodonta</taxon>
        <taxon>Echinidea</taxon>
        <taxon>Strongylocentrotidae</taxon>
        <taxon>Strongylocentrotus</taxon>
    </lineage>
</organism>
<dbReference type="KEGG" id="spu:757284"/>
<dbReference type="GO" id="GO:0006974">
    <property type="term" value="P:DNA damage response"/>
    <property type="evidence" value="ECO:0007669"/>
    <property type="project" value="InterPro"/>
</dbReference>
<reference evidence="5" key="1">
    <citation type="submission" date="2015-02" db="EMBL/GenBank/DDBJ databases">
        <title>Genome sequencing for Strongylocentrotus purpuratus.</title>
        <authorList>
            <person name="Murali S."/>
            <person name="Liu Y."/>
            <person name="Vee V."/>
            <person name="English A."/>
            <person name="Wang M."/>
            <person name="Skinner E."/>
            <person name="Han Y."/>
            <person name="Muzny D.M."/>
            <person name="Worley K.C."/>
            <person name="Gibbs R.A."/>
        </authorList>
    </citation>
    <scope>NUCLEOTIDE SEQUENCE</scope>
</reference>
<proteinExistence type="predicted"/>
<dbReference type="Proteomes" id="UP000007110">
    <property type="component" value="Unassembled WGS sequence"/>
</dbReference>
<name>A0A7M7HKI6_STRPU</name>
<evidence type="ECO:0000313" key="4">
    <source>
        <dbReference type="EnsemblMetazoa" id="XP_011661956"/>
    </source>
</evidence>
<dbReference type="SUPFAM" id="SSF51197">
    <property type="entry name" value="Clavaminate synthase-like"/>
    <property type="match status" value="1"/>
</dbReference>
<feature type="domain" description="Alpha-ketoglutarate-dependent dioxygenase AlkB-like" evidence="3">
    <location>
        <begin position="187"/>
        <end position="315"/>
    </location>
</feature>
<keyword evidence="5" id="KW-1185">Reference proteome</keyword>
<accession>A0A7M7HKI6</accession>
<dbReference type="InterPro" id="IPR027450">
    <property type="entry name" value="AlkB-like"/>
</dbReference>
<dbReference type="PANTHER" id="PTHR21052:SF0">
    <property type="entry name" value="ALPHA-KETOGLUTARATE-DEPENDENT DIOXYGENASE ALKB HOMOLOG 7, MITOCHONDRIAL"/>
    <property type="match status" value="1"/>
</dbReference>
<dbReference type="InterPro" id="IPR037151">
    <property type="entry name" value="AlkB-like_sf"/>
</dbReference>
<evidence type="ECO:0000256" key="2">
    <source>
        <dbReference type="SAM" id="MobiDB-lite"/>
    </source>
</evidence>
<dbReference type="EnsemblMetazoa" id="XM_011663654">
    <property type="protein sequence ID" value="XP_011661956"/>
    <property type="gene ID" value="LOC757284"/>
</dbReference>
<dbReference type="PANTHER" id="PTHR21052">
    <property type="entry name" value="SPERMATOGENESIS ASSOCIATED 11-RELATED"/>
    <property type="match status" value="1"/>
</dbReference>
<dbReference type="AlphaFoldDB" id="A0A7M7HKI6"/>
<dbReference type="Gene3D" id="2.60.120.590">
    <property type="entry name" value="Alpha-ketoglutarate-dependent dioxygenase AlkB-like"/>
    <property type="match status" value="1"/>
</dbReference>
<evidence type="ECO:0000313" key="5">
    <source>
        <dbReference type="Proteomes" id="UP000007110"/>
    </source>
</evidence>
<sequence length="327" mass="36886">MIGSRSFQAFNRGPTWSYTRQVRKGRLEALELVCQLGRSNHNGTTNSCSYLIHNKFFQSGPSSSPCLPSSSATSLQASASHLKLSTSSWQSSISPLQSTSPFQPSASQSSRLCSSSANSVSPSREPSRLLECSDEKTQEIAEKDFIVIQNFITEEEEDSLLKEAERFLKKVRYEYDHWDNAIHGFRETEKSRWSEVNSPIIQRIRDQAFPEGSAQLTLVHVLDLAQNGYIKPHVDSIKFCGSTIAGLSLLSPAVMRLVHEENSNQWVNALLSPRSLYIMRDKIRYDYTHEVLKEEESVFRGNPVTRGRRISIMCRAEVSQSSQQTDN</sequence>
<feature type="compositionally biased region" description="Low complexity" evidence="2">
    <location>
        <begin position="100"/>
        <end position="121"/>
    </location>
</feature>
<feature type="region of interest" description="Disordered" evidence="2">
    <location>
        <begin position="100"/>
        <end position="133"/>
    </location>
</feature>
<protein>
    <recommendedName>
        <fullName evidence="3">Alpha-ketoglutarate-dependent dioxygenase AlkB-like domain-containing protein</fullName>
    </recommendedName>
</protein>
<comment type="cofactor">
    <cofactor evidence="1">
        <name>Fe(2+)</name>
        <dbReference type="ChEBI" id="CHEBI:29033"/>
    </cofactor>
</comment>
<dbReference type="GeneID" id="757284"/>